<dbReference type="EMBL" id="JAJTWU010000002">
    <property type="protein sequence ID" value="MCE4553793.1"/>
    <property type="molecule type" value="Genomic_DNA"/>
</dbReference>
<evidence type="ECO:0000313" key="3">
    <source>
        <dbReference type="Proteomes" id="UP001200741"/>
    </source>
</evidence>
<proteinExistence type="predicted"/>
<comment type="caution">
    <text evidence="2">The sequence shown here is derived from an EMBL/GenBank/DDBJ whole genome shotgun (WGS) entry which is preliminary data.</text>
</comment>
<gene>
    <name evidence="2" type="ORF">LXT13_04940</name>
</gene>
<dbReference type="RefSeq" id="WP_233370505.1">
    <property type="nucleotide sequence ID" value="NZ_JAJTWU010000002.1"/>
</dbReference>
<organism evidence="2 3">
    <name type="scientific">Pelomonas cellulosilytica</name>
    <dbReference type="NCBI Taxonomy" id="2906762"/>
    <lineage>
        <taxon>Bacteria</taxon>
        <taxon>Pseudomonadati</taxon>
        <taxon>Pseudomonadota</taxon>
        <taxon>Betaproteobacteria</taxon>
        <taxon>Burkholderiales</taxon>
        <taxon>Sphaerotilaceae</taxon>
        <taxon>Roseateles</taxon>
    </lineage>
</organism>
<reference evidence="2 3" key="1">
    <citation type="submission" date="2021-12" db="EMBL/GenBank/DDBJ databases">
        <title>Genome seq of P8.</title>
        <authorList>
            <person name="Seo T."/>
        </authorList>
    </citation>
    <scope>NUCLEOTIDE SEQUENCE [LARGE SCALE GENOMIC DNA]</scope>
    <source>
        <strain evidence="2 3">P8</strain>
    </source>
</reference>
<accession>A0ABS8XPP9</accession>
<dbReference type="Proteomes" id="UP001200741">
    <property type="component" value="Unassembled WGS sequence"/>
</dbReference>
<dbReference type="SUPFAM" id="SSF54909">
    <property type="entry name" value="Dimeric alpha+beta barrel"/>
    <property type="match status" value="1"/>
</dbReference>
<dbReference type="InterPro" id="IPR011008">
    <property type="entry name" value="Dimeric_a/b-barrel"/>
</dbReference>
<evidence type="ECO:0000259" key="1">
    <source>
        <dbReference type="Pfam" id="PF07045"/>
    </source>
</evidence>
<sequence>MPKAYWIARVDVTDPTLYQRYVDGNAAVFAKYGGRFVVRGGPFDSLEGTSRSRNVVLEFESREAALRCYHSPEYAPQIAIRQASAVTDLILIEGYDGPQPGSQ</sequence>
<evidence type="ECO:0000313" key="2">
    <source>
        <dbReference type="EMBL" id="MCE4553793.1"/>
    </source>
</evidence>
<dbReference type="PANTHER" id="PTHR41521:SF4">
    <property type="entry name" value="BLR0684 PROTEIN"/>
    <property type="match status" value="1"/>
</dbReference>
<protein>
    <submittedName>
        <fullName evidence="2">DUF1330 domain-containing protein</fullName>
    </submittedName>
</protein>
<keyword evidence="3" id="KW-1185">Reference proteome</keyword>
<feature type="domain" description="DUF1330" evidence="1">
    <location>
        <begin position="3"/>
        <end position="95"/>
    </location>
</feature>
<dbReference type="Pfam" id="PF07045">
    <property type="entry name" value="DUF1330"/>
    <property type="match status" value="1"/>
</dbReference>
<dbReference type="PANTHER" id="PTHR41521">
    <property type="match status" value="1"/>
</dbReference>
<dbReference type="Gene3D" id="3.30.70.100">
    <property type="match status" value="1"/>
</dbReference>
<dbReference type="InterPro" id="IPR010753">
    <property type="entry name" value="DUF1330"/>
</dbReference>
<name>A0ABS8XPP9_9BURK</name>